<evidence type="ECO:0000256" key="3">
    <source>
        <dbReference type="ARBA" id="ARBA00022741"/>
    </source>
</evidence>
<dbReference type="InterPro" id="IPR011054">
    <property type="entry name" value="Rudment_hybrid_motif"/>
</dbReference>
<gene>
    <name evidence="9" type="ORF">FNM00_09845</name>
</gene>
<dbReference type="GO" id="GO:0046872">
    <property type="term" value="F:metal ion binding"/>
    <property type="evidence" value="ECO:0007669"/>
    <property type="project" value="InterPro"/>
</dbReference>
<dbReference type="InterPro" id="IPR050856">
    <property type="entry name" value="Biotin_carboxylase_complex"/>
</dbReference>
<dbReference type="PANTHER" id="PTHR18866">
    <property type="entry name" value="CARBOXYLASE:PYRUVATE/ACETYL-COA/PROPIONYL-COA CARBOXYLASE"/>
    <property type="match status" value="1"/>
</dbReference>
<dbReference type="PANTHER" id="PTHR18866:SF33">
    <property type="entry name" value="METHYLCROTONOYL-COA CARBOXYLASE SUBUNIT ALPHA, MITOCHONDRIAL-RELATED"/>
    <property type="match status" value="1"/>
</dbReference>
<dbReference type="Pfam" id="PF02785">
    <property type="entry name" value="Biotin_carb_C"/>
    <property type="match status" value="1"/>
</dbReference>
<sequence>MKPLAHSTVFIANRGEIANRVIQTARRLGMRTAVLHGAMDADLPYVTNADIAVPTTVVPPVAPYLDISGLVKTAIECGADAVHPGYGFLSENAEFAQAVIEAGLIWVGPSPDVIAAMGNKLHAREVAARLSVPVNGATEPASTSENALRQADELGYPVLVKAANGGGGIGMAMARSEDSLIRAYSRVQETAQRNFASPDVFIERYLDSARHVEVQIFGLPNGRVVALGERDCSVQRRNQKIAEESPAPFLTDEVRSGLVQAAVNLGESISYANAGTVEFLVDMRAGTFVFLEMNTRIQVEHPVTELVTGLDLVELQFRVSFGHDVDIADLNIEPSGHAIEARIYAEDSERFMPRPGKITRWTEPAGSGVRVDSGFTSGNEVTPFFDPLLAKLSVHGATREAALERLGEALADFVVEGPETNLPFLRRLVASPHFSSGRYDTGIVRDLQSEALSGKETA</sequence>
<dbReference type="SUPFAM" id="SSF56059">
    <property type="entry name" value="Glutathione synthetase ATP-binding domain-like"/>
    <property type="match status" value="1"/>
</dbReference>
<dbReference type="PROSITE" id="PS00867">
    <property type="entry name" value="CPSASE_2"/>
    <property type="match status" value="1"/>
</dbReference>
<evidence type="ECO:0000256" key="1">
    <source>
        <dbReference type="ARBA" id="ARBA00013263"/>
    </source>
</evidence>
<keyword evidence="2" id="KW-0436">Ligase</keyword>
<dbReference type="SUPFAM" id="SSF51246">
    <property type="entry name" value="Rudiment single hybrid motif"/>
    <property type="match status" value="1"/>
</dbReference>
<keyword evidence="3 6" id="KW-0547">Nucleotide-binding</keyword>
<keyword evidence="10" id="KW-1185">Reference proteome</keyword>
<evidence type="ECO:0000256" key="4">
    <source>
        <dbReference type="ARBA" id="ARBA00022840"/>
    </source>
</evidence>
<accession>A0A554SA53</accession>
<keyword evidence="4 6" id="KW-0067">ATP-binding</keyword>
<dbReference type="Pfam" id="PF00289">
    <property type="entry name" value="Biotin_carb_N"/>
    <property type="match status" value="1"/>
</dbReference>
<dbReference type="InterPro" id="IPR005482">
    <property type="entry name" value="Biotin_COase_C"/>
</dbReference>
<evidence type="ECO:0000256" key="2">
    <source>
        <dbReference type="ARBA" id="ARBA00022598"/>
    </source>
</evidence>
<dbReference type="PROSITE" id="PS00866">
    <property type="entry name" value="CPSASE_1"/>
    <property type="match status" value="1"/>
</dbReference>
<dbReference type="SUPFAM" id="SSF52440">
    <property type="entry name" value="PreATP-grasp domain"/>
    <property type="match status" value="1"/>
</dbReference>
<dbReference type="EMBL" id="VLNT01000006">
    <property type="protein sequence ID" value="TSD63230.1"/>
    <property type="molecule type" value="Genomic_DNA"/>
</dbReference>
<organism evidence="9 10">
    <name type="scientific">Aeromicrobium piscarium</name>
    <dbReference type="NCBI Taxonomy" id="2590901"/>
    <lineage>
        <taxon>Bacteria</taxon>
        <taxon>Bacillati</taxon>
        <taxon>Actinomycetota</taxon>
        <taxon>Actinomycetes</taxon>
        <taxon>Propionibacteriales</taxon>
        <taxon>Nocardioidaceae</taxon>
        <taxon>Aeromicrobium</taxon>
    </lineage>
</organism>
<feature type="domain" description="Biotin carboxylation" evidence="8">
    <location>
        <begin position="5"/>
        <end position="449"/>
    </location>
</feature>
<dbReference type="EC" id="6.3.4.14" evidence="1"/>
<dbReference type="PROSITE" id="PS50979">
    <property type="entry name" value="BC"/>
    <property type="match status" value="1"/>
</dbReference>
<dbReference type="PROSITE" id="PS50975">
    <property type="entry name" value="ATP_GRASP"/>
    <property type="match status" value="1"/>
</dbReference>
<evidence type="ECO:0000256" key="5">
    <source>
        <dbReference type="ARBA" id="ARBA00023267"/>
    </source>
</evidence>
<dbReference type="OrthoDB" id="9760256at2"/>
<feature type="domain" description="ATP-grasp" evidence="7">
    <location>
        <begin position="124"/>
        <end position="321"/>
    </location>
</feature>
<keyword evidence="5" id="KW-0092">Biotin</keyword>
<dbReference type="InterPro" id="IPR005481">
    <property type="entry name" value="BC-like_N"/>
</dbReference>
<evidence type="ECO:0000256" key="6">
    <source>
        <dbReference type="PROSITE-ProRule" id="PRU00409"/>
    </source>
</evidence>
<name>A0A554SA53_9ACTN</name>
<dbReference type="InterPro" id="IPR011761">
    <property type="entry name" value="ATP-grasp"/>
</dbReference>
<evidence type="ECO:0000259" key="7">
    <source>
        <dbReference type="PROSITE" id="PS50975"/>
    </source>
</evidence>
<dbReference type="Proteomes" id="UP000316988">
    <property type="component" value="Unassembled WGS sequence"/>
</dbReference>
<comment type="caution">
    <text evidence="9">The sequence shown here is derived from an EMBL/GenBank/DDBJ whole genome shotgun (WGS) entry which is preliminary data.</text>
</comment>
<dbReference type="Gene3D" id="3.30.470.20">
    <property type="entry name" value="ATP-grasp fold, B domain"/>
    <property type="match status" value="1"/>
</dbReference>
<evidence type="ECO:0000313" key="9">
    <source>
        <dbReference type="EMBL" id="TSD63230.1"/>
    </source>
</evidence>
<dbReference type="InterPro" id="IPR011764">
    <property type="entry name" value="Biotin_carboxylation_dom"/>
</dbReference>
<proteinExistence type="predicted"/>
<dbReference type="Pfam" id="PF02786">
    <property type="entry name" value="CPSase_L_D2"/>
    <property type="match status" value="1"/>
</dbReference>
<protein>
    <recommendedName>
        <fullName evidence="1">biotin carboxylase</fullName>
        <ecNumber evidence="1">6.3.4.14</ecNumber>
    </recommendedName>
</protein>
<reference evidence="9 10" key="1">
    <citation type="submission" date="2019-07" db="EMBL/GenBank/DDBJ databases">
        <authorList>
            <person name="Zhao L.H."/>
        </authorList>
    </citation>
    <scope>NUCLEOTIDE SEQUENCE [LARGE SCALE GENOMIC DNA]</scope>
    <source>
        <strain evidence="9 10">Co35</strain>
    </source>
</reference>
<dbReference type="SMART" id="SM00878">
    <property type="entry name" value="Biotin_carb_C"/>
    <property type="match status" value="1"/>
</dbReference>
<evidence type="ECO:0000313" key="10">
    <source>
        <dbReference type="Proteomes" id="UP000316988"/>
    </source>
</evidence>
<dbReference type="InterPro" id="IPR016185">
    <property type="entry name" value="PreATP-grasp_dom_sf"/>
</dbReference>
<dbReference type="GO" id="GO:0005524">
    <property type="term" value="F:ATP binding"/>
    <property type="evidence" value="ECO:0007669"/>
    <property type="project" value="UniProtKB-UniRule"/>
</dbReference>
<dbReference type="GO" id="GO:0004075">
    <property type="term" value="F:biotin carboxylase activity"/>
    <property type="evidence" value="ECO:0007669"/>
    <property type="project" value="UniProtKB-EC"/>
</dbReference>
<dbReference type="AlphaFoldDB" id="A0A554SA53"/>
<evidence type="ECO:0000259" key="8">
    <source>
        <dbReference type="PROSITE" id="PS50979"/>
    </source>
</evidence>
<dbReference type="InterPro" id="IPR005479">
    <property type="entry name" value="CPAse_ATP-bd"/>
</dbReference>